<dbReference type="EMBL" id="AGNL01017875">
    <property type="protein sequence ID" value="EJK63919.1"/>
    <property type="molecule type" value="Genomic_DNA"/>
</dbReference>
<dbReference type="GO" id="GO:0017178">
    <property type="term" value="F:diphthine-ammonia ligase activity"/>
    <property type="evidence" value="ECO:0007669"/>
    <property type="project" value="UniProtKB-EC"/>
</dbReference>
<name>K0SFX8_THAOC</name>
<dbReference type="SUPFAM" id="SSF52402">
    <property type="entry name" value="Adenine nucleotide alpha hydrolases-like"/>
    <property type="match status" value="1"/>
</dbReference>
<dbReference type="eggNOG" id="KOG2316">
    <property type="taxonomic scope" value="Eukaryota"/>
</dbReference>
<dbReference type="Pfam" id="PF01902">
    <property type="entry name" value="Diphthami_syn_2"/>
    <property type="match status" value="1"/>
</dbReference>
<dbReference type="EC" id="6.3.1.14" evidence="1"/>
<dbReference type="GO" id="GO:0017183">
    <property type="term" value="P:protein histidyl modification to diphthamide"/>
    <property type="evidence" value="ECO:0007669"/>
    <property type="project" value="TreeGrafter"/>
</dbReference>
<dbReference type="CDD" id="cd01994">
    <property type="entry name" value="AANH_PF0828-like"/>
    <property type="match status" value="1"/>
</dbReference>
<evidence type="ECO:0000256" key="1">
    <source>
        <dbReference type="ARBA" id="ARBA00012089"/>
    </source>
</evidence>
<evidence type="ECO:0000256" key="4">
    <source>
        <dbReference type="ARBA" id="ARBA00031552"/>
    </source>
</evidence>
<comment type="caution">
    <text evidence="7">The sequence shown here is derived from an EMBL/GenBank/DDBJ whole genome shotgun (WGS) entry which is preliminary data.</text>
</comment>
<dbReference type="FunFam" id="3.40.50.620:FF:000145">
    <property type="entry name" value="ATP-binding domain containing protein"/>
    <property type="match status" value="1"/>
</dbReference>
<proteinExistence type="predicted"/>
<evidence type="ECO:0000256" key="3">
    <source>
        <dbReference type="ARBA" id="ARBA00029814"/>
    </source>
</evidence>
<evidence type="ECO:0000256" key="2">
    <source>
        <dbReference type="ARBA" id="ARBA00018426"/>
    </source>
</evidence>
<evidence type="ECO:0000313" key="7">
    <source>
        <dbReference type="EMBL" id="EJK63919.1"/>
    </source>
</evidence>
<dbReference type="Proteomes" id="UP000266841">
    <property type="component" value="Unassembled WGS sequence"/>
</dbReference>
<organism evidence="7 8">
    <name type="scientific">Thalassiosira oceanica</name>
    <name type="common">Marine diatom</name>
    <dbReference type="NCBI Taxonomy" id="159749"/>
    <lineage>
        <taxon>Eukaryota</taxon>
        <taxon>Sar</taxon>
        <taxon>Stramenopiles</taxon>
        <taxon>Ochrophyta</taxon>
        <taxon>Bacillariophyta</taxon>
        <taxon>Coscinodiscophyceae</taxon>
        <taxon>Thalassiosirophycidae</taxon>
        <taxon>Thalassiosirales</taxon>
        <taxon>Thalassiosiraceae</taxon>
        <taxon>Thalassiosira</taxon>
    </lineage>
</organism>
<keyword evidence="8" id="KW-1185">Reference proteome</keyword>
<evidence type="ECO:0000313" key="8">
    <source>
        <dbReference type="Proteomes" id="UP000266841"/>
    </source>
</evidence>
<dbReference type="PANTHER" id="PTHR12196">
    <property type="entry name" value="DOMAIN OF UNKNOWN FUNCTION 71 DUF71 -CONTAINING PROTEIN"/>
    <property type="match status" value="1"/>
</dbReference>
<dbReference type="InterPro" id="IPR002761">
    <property type="entry name" value="Diphthami_syn_dom"/>
</dbReference>
<evidence type="ECO:0000259" key="6">
    <source>
        <dbReference type="Pfam" id="PF01902"/>
    </source>
</evidence>
<evidence type="ECO:0000256" key="5">
    <source>
        <dbReference type="ARBA" id="ARBA00048108"/>
    </source>
</evidence>
<dbReference type="PANTHER" id="PTHR12196:SF2">
    <property type="entry name" value="DIPHTHINE--AMMONIA LIGASE"/>
    <property type="match status" value="1"/>
</dbReference>
<dbReference type="Gene3D" id="3.40.50.620">
    <property type="entry name" value="HUPs"/>
    <property type="match status" value="1"/>
</dbReference>
<reference evidence="7 8" key="1">
    <citation type="journal article" date="2012" name="Genome Biol.">
        <title>Genome and low-iron response of an oceanic diatom adapted to chronic iron limitation.</title>
        <authorList>
            <person name="Lommer M."/>
            <person name="Specht M."/>
            <person name="Roy A.S."/>
            <person name="Kraemer L."/>
            <person name="Andreson R."/>
            <person name="Gutowska M.A."/>
            <person name="Wolf J."/>
            <person name="Bergner S.V."/>
            <person name="Schilhabel M.B."/>
            <person name="Klostermeier U.C."/>
            <person name="Beiko R.G."/>
            <person name="Rosenstiel P."/>
            <person name="Hippler M."/>
            <person name="Laroche J."/>
        </authorList>
    </citation>
    <scope>NUCLEOTIDE SEQUENCE [LARGE SCALE GENOMIC DNA]</scope>
    <source>
        <strain evidence="7 8">CCMP1005</strain>
    </source>
</reference>
<accession>K0SFX8</accession>
<protein>
    <recommendedName>
        <fullName evidence="2">Diphthine--ammonia ligase</fullName>
        <ecNumber evidence="1">6.3.1.14</ecNumber>
    </recommendedName>
    <alternativeName>
        <fullName evidence="3">Diphthamide synthase</fullName>
    </alternativeName>
    <alternativeName>
        <fullName evidence="4">Diphthamide synthetase</fullName>
    </alternativeName>
</protein>
<sequence>MKFVALLSGGKDSVYSTLLSVRHGHELVCCAHLSPSPTADLEGESYMYQTAGSDAVRVQVEGCMGLPFHTAEIRGGSVDTSLVYDGSSGAAAAGGAEGGHDEVEDLHGLLSDVLGRHPEVEAVSSGAILSTYQRTRIEDVCARLGLTSLSYMWRMSDQRRVLDSVLDDGGIDAVLVRTACPPGLTPRRHLGSR</sequence>
<dbReference type="InterPro" id="IPR014729">
    <property type="entry name" value="Rossmann-like_a/b/a_fold"/>
</dbReference>
<comment type="catalytic activity">
    <reaction evidence="5">
        <text>diphthine-[translation elongation factor 2] + NH4(+) + ATP = diphthamide-[translation elongation factor 2] + AMP + diphosphate + H(+)</text>
        <dbReference type="Rhea" id="RHEA:19753"/>
        <dbReference type="Rhea" id="RHEA-COMP:10172"/>
        <dbReference type="Rhea" id="RHEA-COMP:10174"/>
        <dbReference type="ChEBI" id="CHEBI:15378"/>
        <dbReference type="ChEBI" id="CHEBI:16692"/>
        <dbReference type="ChEBI" id="CHEBI:28938"/>
        <dbReference type="ChEBI" id="CHEBI:30616"/>
        <dbReference type="ChEBI" id="CHEBI:33019"/>
        <dbReference type="ChEBI" id="CHEBI:82696"/>
        <dbReference type="ChEBI" id="CHEBI:456215"/>
        <dbReference type="EC" id="6.3.1.14"/>
    </reaction>
</comment>
<gene>
    <name evidence="7" type="ORF">THAOC_15397</name>
</gene>
<dbReference type="OrthoDB" id="686384at2759"/>
<dbReference type="AlphaFoldDB" id="K0SFX8"/>
<dbReference type="InterPro" id="IPR030662">
    <property type="entry name" value="DPH6/MJ0570"/>
</dbReference>
<dbReference type="OMA" id="HELVCCA"/>
<feature type="domain" description="Diphthamide synthase" evidence="6">
    <location>
        <begin position="100"/>
        <end position="165"/>
    </location>
</feature>